<proteinExistence type="predicted"/>
<sequence length="147" mass="16329">MSILKPPRYRACKIEFCDVCISEGLGEELWAPSCQLLSVRTRLRITSEITLLWVGFIKNLNLQNMKSILDPPTQSSEAQSVPDLSQTWWCSCKYRKEYWRCSTVSVGHPCLIAGASLPPPPPVVPSLIPDPGLSPALCLPDRTPAIH</sequence>
<evidence type="ECO:0000313" key="2">
    <source>
        <dbReference type="Proteomes" id="UP001283361"/>
    </source>
</evidence>
<reference evidence="1" key="1">
    <citation type="journal article" date="2023" name="G3 (Bethesda)">
        <title>A reference genome for the long-term kleptoplast-retaining sea slug Elysia crispata morphotype clarki.</title>
        <authorList>
            <person name="Eastman K.E."/>
            <person name="Pendleton A.L."/>
            <person name="Shaikh M.A."/>
            <person name="Suttiyut T."/>
            <person name="Ogas R."/>
            <person name="Tomko P."/>
            <person name="Gavelis G."/>
            <person name="Widhalm J.R."/>
            <person name="Wisecaver J.H."/>
        </authorList>
    </citation>
    <scope>NUCLEOTIDE SEQUENCE</scope>
    <source>
        <strain evidence="1">ECLA1</strain>
    </source>
</reference>
<accession>A0AAE1E5A8</accession>
<dbReference type="AlphaFoldDB" id="A0AAE1E5A8"/>
<keyword evidence="2" id="KW-1185">Reference proteome</keyword>
<dbReference type="Proteomes" id="UP001283361">
    <property type="component" value="Unassembled WGS sequence"/>
</dbReference>
<name>A0AAE1E5A8_9GAST</name>
<comment type="caution">
    <text evidence="1">The sequence shown here is derived from an EMBL/GenBank/DDBJ whole genome shotgun (WGS) entry which is preliminary data.</text>
</comment>
<gene>
    <name evidence="1" type="ORF">RRG08_020754</name>
</gene>
<protein>
    <submittedName>
        <fullName evidence="1">Uncharacterized protein</fullName>
    </submittedName>
</protein>
<dbReference type="EMBL" id="JAWDGP010001255">
    <property type="protein sequence ID" value="KAK3793378.1"/>
    <property type="molecule type" value="Genomic_DNA"/>
</dbReference>
<organism evidence="1 2">
    <name type="scientific">Elysia crispata</name>
    <name type="common">lettuce slug</name>
    <dbReference type="NCBI Taxonomy" id="231223"/>
    <lineage>
        <taxon>Eukaryota</taxon>
        <taxon>Metazoa</taxon>
        <taxon>Spiralia</taxon>
        <taxon>Lophotrochozoa</taxon>
        <taxon>Mollusca</taxon>
        <taxon>Gastropoda</taxon>
        <taxon>Heterobranchia</taxon>
        <taxon>Euthyneura</taxon>
        <taxon>Panpulmonata</taxon>
        <taxon>Sacoglossa</taxon>
        <taxon>Placobranchoidea</taxon>
        <taxon>Plakobranchidae</taxon>
        <taxon>Elysia</taxon>
    </lineage>
</organism>
<evidence type="ECO:0000313" key="1">
    <source>
        <dbReference type="EMBL" id="KAK3793378.1"/>
    </source>
</evidence>